<dbReference type="PROSITE" id="PS52035">
    <property type="entry name" value="PEPTIDASE_M14"/>
    <property type="match status" value="1"/>
</dbReference>
<dbReference type="SUPFAM" id="SSF53187">
    <property type="entry name" value="Zn-dependent exopeptidases"/>
    <property type="match status" value="1"/>
</dbReference>
<dbReference type="InterPro" id="IPR013783">
    <property type="entry name" value="Ig-like_fold"/>
</dbReference>
<dbReference type="Pfam" id="PF17389">
    <property type="entry name" value="Bac_rhamnosid6H"/>
    <property type="match status" value="1"/>
</dbReference>
<feature type="domain" description="Peptidase M14" evidence="6">
    <location>
        <begin position="666"/>
        <end position="922"/>
    </location>
</feature>
<evidence type="ECO:0000256" key="1">
    <source>
        <dbReference type="ARBA" id="ARBA00001445"/>
    </source>
</evidence>
<dbReference type="Gene3D" id="3.40.630.10">
    <property type="entry name" value="Zn peptidases"/>
    <property type="match status" value="1"/>
</dbReference>
<evidence type="ECO:0000313" key="8">
    <source>
        <dbReference type="Proteomes" id="UP001189429"/>
    </source>
</evidence>
<evidence type="ECO:0000256" key="5">
    <source>
        <dbReference type="SAM" id="MobiDB-lite"/>
    </source>
</evidence>
<dbReference type="InterPro" id="IPR035396">
    <property type="entry name" value="Bac_rhamnosid6H"/>
</dbReference>
<organism evidence="7 8">
    <name type="scientific">Prorocentrum cordatum</name>
    <dbReference type="NCBI Taxonomy" id="2364126"/>
    <lineage>
        <taxon>Eukaryota</taxon>
        <taxon>Sar</taxon>
        <taxon>Alveolata</taxon>
        <taxon>Dinophyceae</taxon>
        <taxon>Prorocentrales</taxon>
        <taxon>Prorocentraceae</taxon>
        <taxon>Prorocentrum</taxon>
    </lineage>
</organism>
<dbReference type="InterPro" id="IPR008928">
    <property type="entry name" value="6-hairpin_glycosidase_sf"/>
</dbReference>
<comment type="caution">
    <text evidence="7">The sequence shown here is derived from an EMBL/GenBank/DDBJ whole genome shotgun (WGS) entry which is preliminary data.</text>
</comment>
<dbReference type="InterPro" id="IPR016007">
    <property type="entry name" value="Alpha_rhamnosid"/>
</dbReference>
<name>A0ABN9XNJ9_9DINO</name>
<proteinExistence type="inferred from homology"/>
<dbReference type="InterPro" id="IPR013737">
    <property type="entry name" value="Bac_rhamnosid_N"/>
</dbReference>
<gene>
    <name evidence="7" type="ORF">PCOR1329_LOCUS78411</name>
</gene>
<comment type="catalytic activity">
    <reaction evidence="1">
        <text>Hydrolysis of terminal non-reducing alpha-L-rhamnose residues in alpha-L-rhamnosides.</text>
        <dbReference type="EC" id="3.2.1.40"/>
    </reaction>
</comment>
<dbReference type="Proteomes" id="UP001189429">
    <property type="component" value="Unassembled WGS sequence"/>
</dbReference>
<reference evidence="7" key="1">
    <citation type="submission" date="2023-10" db="EMBL/GenBank/DDBJ databases">
        <authorList>
            <person name="Chen Y."/>
            <person name="Shah S."/>
            <person name="Dougan E. K."/>
            <person name="Thang M."/>
            <person name="Chan C."/>
        </authorList>
    </citation>
    <scope>NUCLEOTIDE SEQUENCE [LARGE SCALE GENOMIC DNA]</scope>
</reference>
<dbReference type="SUPFAM" id="SSF48208">
    <property type="entry name" value="Six-hairpin glycosidases"/>
    <property type="match status" value="1"/>
</dbReference>
<dbReference type="Pfam" id="PF00246">
    <property type="entry name" value="Peptidase_M14"/>
    <property type="match status" value="1"/>
</dbReference>
<dbReference type="Gene3D" id="2.60.40.10">
    <property type="entry name" value="Immunoglobulins"/>
    <property type="match status" value="1"/>
</dbReference>
<protein>
    <recommendedName>
        <fullName evidence="3">alpha-L-rhamnosidase</fullName>
        <ecNumber evidence="3">3.2.1.40</ecNumber>
    </recommendedName>
</protein>
<evidence type="ECO:0000313" key="7">
    <source>
        <dbReference type="EMBL" id="CAK0901487.1"/>
    </source>
</evidence>
<evidence type="ECO:0000259" key="6">
    <source>
        <dbReference type="PROSITE" id="PS52035"/>
    </source>
</evidence>
<dbReference type="Pfam" id="PF25788">
    <property type="entry name" value="Ig_Rha78A_N"/>
    <property type="match status" value="1"/>
</dbReference>
<keyword evidence="8" id="KW-1185">Reference proteome</keyword>
<evidence type="ECO:0000256" key="2">
    <source>
        <dbReference type="ARBA" id="ARBA00005988"/>
    </source>
</evidence>
<dbReference type="Gene3D" id="2.60.40.3120">
    <property type="match status" value="1"/>
</dbReference>
<dbReference type="Pfam" id="PF08531">
    <property type="entry name" value="Bac_rhamnosid_N"/>
    <property type="match status" value="1"/>
</dbReference>
<feature type="compositionally biased region" description="Low complexity" evidence="5">
    <location>
        <begin position="1"/>
        <end position="25"/>
    </location>
</feature>
<dbReference type="Gene3D" id="1.50.10.10">
    <property type="match status" value="1"/>
</dbReference>
<dbReference type="PANTHER" id="PTHR33307">
    <property type="entry name" value="ALPHA-RHAMNOSIDASE (EUROFUNG)"/>
    <property type="match status" value="1"/>
</dbReference>
<dbReference type="Pfam" id="PF05592">
    <property type="entry name" value="Bac_rhamnosid"/>
    <property type="match status" value="1"/>
</dbReference>
<feature type="compositionally biased region" description="Low complexity" evidence="5">
    <location>
        <begin position="71"/>
        <end position="95"/>
    </location>
</feature>
<feature type="region of interest" description="Disordered" evidence="5">
    <location>
        <begin position="1872"/>
        <end position="1904"/>
    </location>
</feature>
<dbReference type="PANTHER" id="PTHR33307:SF6">
    <property type="entry name" value="ALPHA-RHAMNOSIDASE (EUROFUNG)-RELATED"/>
    <property type="match status" value="1"/>
</dbReference>
<comment type="similarity">
    <text evidence="2 4">Belongs to the peptidase M14 family.</text>
</comment>
<evidence type="ECO:0000256" key="4">
    <source>
        <dbReference type="PROSITE-ProRule" id="PRU01379"/>
    </source>
</evidence>
<dbReference type="InterPro" id="IPR012341">
    <property type="entry name" value="6hp_glycosidase-like_sf"/>
</dbReference>
<feature type="compositionally biased region" description="Basic and acidic residues" evidence="5">
    <location>
        <begin position="44"/>
        <end position="63"/>
    </location>
</feature>
<dbReference type="EMBL" id="CAUYUJ010020937">
    <property type="protein sequence ID" value="CAK0901487.1"/>
    <property type="molecule type" value="Genomic_DNA"/>
</dbReference>
<feature type="region of interest" description="Disordered" evidence="5">
    <location>
        <begin position="1"/>
        <end position="107"/>
    </location>
</feature>
<dbReference type="EC" id="3.2.1.40" evidence="3"/>
<dbReference type="InterPro" id="IPR008902">
    <property type="entry name" value="Rhamnosid_concanavalin"/>
</dbReference>
<dbReference type="Gene3D" id="2.60.120.260">
    <property type="entry name" value="Galactose-binding domain-like"/>
    <property type="match status" value="2"/>
</dbReference>
<accession>A0ABN9XNJ9</accession>
<dbReference type="InterPro" id="IPR000834">
    <property type="entry name" value="Peptidase_M14"/>
</dbReference>
<sequence>MAASPLAPGPAAGAARGRMASQSRAHPLRRSTAWRSQTLAEAPGAERRPGRARSEGPARELKEGVAGVRLAAASPRAAASAAAPTSGPGARGARPAPERSEGASQLLQDASAACEGAFEAEDPSRCSEAIGQLGAALARAGPKVGMSSEAARFCAMLSAVLQHPSGACREAAVCAAAREVDVALLLRSAPRALSCPNGLDTARRLQVVENILRAARIIASAEAGALDRCRQSGGLVTAMEVWRQAGHAPGPLREAVQLARLFVPSQARAVVASGGVDMALAAWQRFSQQPQPVSPASSGQAAAFDIERHNLALQATAELLLSMLPFVEARRLLPATGPTVQALQHASSAQGSQRVLLLLLQLASKMSQDAALAQSLAQLGTHRLALDLLGRGDLTGSVAMRRAMANACVHVRFGASSEPRRSLSVLPRQVGSEDACSDRRPGAAGTFGWLSRLPDVCPELAGLAVRGLSVPPASLPQPAACAAALHKHLQALCEQRTPRARTAVFPPPAGGGAAEVAAAPEGHSEAPLVFDASFEGANLRCATLLGPFEYELQLSVDLCNPAHCQWFFWRASGMSPGQRYTFHIVNLCKPASLFEEGSQPVMLSRRRYAETGVGWTREGEDVAYYANGAVLGSGKEDGRSKPAHTLSFSVVFPHREDDVFFAHFFPYTHRDQRLDLERWCGGRPPAEIERRELLRTPGGLPVDLLRVGAPLGSKPLVVLLGRAHPGESPGSWLMRGACDFLLADGGEGATACRSALSWLIVPMLNPDGVMLGNTRTNAGGVDLNRRHHDDSAPETSVLRTALNALSSLGSWPPLAFVDMHGHSRRRGVFFMGNAGSSARLPCLLAQRSPLFDLSGTVFYGTKGGKDAGVGRVAMAARGCPHSFTMEASFGALGGSDRLLAPGDLEAVGRDLCLAVRELTEPELEPTVRGDGVWAYELRGSADLSAAGRWWGTAFPHPVHLVHWEALLQQAPRPAPCRGADGAACTPFAEADAAGLPADWVADQRMRSSPCLSPLLADARRSAGGQRCLVVAQLFNSVRWGCHQEDHLRFYRRLALAPDVREAARRAPSPRAGAMPTVAWRCLAAPPSGVGAAALLLAQCGTAARAACAMRPARLRTNGLQSPLGIQTEVPTFSWALEALTSPPPRGQVQSGYRLRLSTTPGGPADVWDSGRVASSESLQIPFGGSPLASSQRIFWAVRVWDGSGAACPQSEEAWFETALFRSADWHEATWLARYEPRARPTDCEMYERSERNQAPRFRTEFEMPPSVVAVLAYVTGLGYYQLYIDGARVGTSQLDPGWTSYSQRVLYSTYDVTDLLVGRANIKDGGGDPGARHAIGVEVGNGWWNPLPLKFWDRLDIREALVSQQGEVSPEPTFKLCLLARRVLASSALGAGGGRAEGWRASGSPTTFNNVYLGEAYDARMEGPFSGWAEAGALGRLEAQGVPPISAATTGGESAVTLDVGRNLAGVCRYRLEGPSGAEVRARYGELLNDDGSLNVMTSVAGQIKGHNPEAPCQPDVAEQRDVLTLSGRPGGDDWTPSWTWHAFRYVELTFPSAVSLGPHSVECYPMRSDVDRVANFTSSDPFLQELREVVRNTFDSNMMSVQSDCPHRERFGYGGDALACGESGHLMYDWSAFYAKRVRDFNDAQRVIAGGAPAAFPETAPFVGISAGALAPGAGPIGWEAFQPEAQLWLYKYYGDVQTMRESFNATRAFVELLDSSPAAILEGLGDWMAVESTSSRFTGPVFQRMSYLAFANITDILGMPELSIEYRRKAAAIDEALNVQYLNRSSGEYVASTDGRLPTQCGQSIALFMGIAPEHVIRARPARAGAGDALRRLPARGVPGGLLRGPLQGGGGRAGAAHDRGDVLREVAADELGGLGHERPRLPGGLDEDVSELPVDGGQPVQ</sequence>
<evidence type="ECO:0000256" key="3">
    <source>
        <dbReference type="ARBA" id="ARBA00012652"/>
    </source>
</evidence>
<feature type="active site" description="Proton donor/acceptor" evidence="4">
    <location>
        <position position="886"/>
    </location>
</feature>